<dbReference type="EMBL" id="JARBDR010000921">
    <property type="protein sequence ID" value="KAJ8299055.1"/>
    <property type="molecule type" value="Genomic_DNA"/>
</dbReference>
<feature type="non-terminal residue" evidence="2">
    <location>
        <position position="278"/>
    </location>
</feature>
<dbReference type="InterPro" id="IPR002035">
    <property type="entry name" value="VWF_A"/>
</dbReference>
<evidence type="ECO:0000313" key="2">
    <source>
        <dbReference type="EMBL" id="KAJ8299055.1"/>
    </source>
</evidence>
<dbReference type="Pfam" id="PF00092">
    <property type="entry name" value="VWA"/>
    <property type="match status" value="1"/>
</dbReference>
<dbReference type="SUPFAM" id="SSF53300">
    <property type="entry name" value="vWA-like"/>
    <property type="match status" value="1"/>
</dbReference>
<proteinExistence type="predicted"/>
<evidence type="ECO:0000313" key="3">
    <source>
        <dbReference type="Proteomes" id="UP001217089"/>
    </source>
</evidence>
<dbReference type="SMART" id="SM00327">
    <property type="entry name" value="VWA"/>
    <property type="match status" value="1"/>
</dbReference>
<protein>
    <recommendedName>
        <fullName evidence="1">VWFA domain-containing protein</fullName>
    </recommendedName>
</protein>
<name>A0ABQ9E6B9_TEGGR</name>
<comment type="caution">
    <text evidence="2">The sequence shown here is derived from an EMBL/GenBank/DDBJ whole genome shotgun (WGS) entry which is preliminary data.</text>
</comment>
<keyword evidence="3" id="KW-1185">Reference proteome</keyword>
<dbReference type="CDD" id="cd01450">
    <property type="entry name" value="vWFA_subfamily_ECM"/>
    <property type="match status" value="1"/>
</dbReference>
<sequence length="278" mass="31368">MAYINSPKGMIVDWIRGPIYINLDLMQNVIILDLLKKTTQLSNQIDIQQDIQRHFKPKAMIYEGNRVGIARSANSEKIENNYKSMIAIACGLGKIDLVFLIDCSTSIGENNFKILINVLSDFLNNADIDSGTVRVGVSTYSTFANVEFQLKDYTTLPEVQKAIHKIQYRYGSTNTADALSIMHEEMFTFENGDRGDVQNIAILITDGVSNINSRRTIPEAEIAKSKNIHIYTIGIGLSYTREIEAISSVPASENVFTFKVFDELYYELQLQKLKRICS</sequence>
<evidence type="ECO:0000259" key="1">
    <source>
        <dbReference type="PROSITE" id="PS50234"/>
    </source>
</evidence>
<accession>A0ABQ9E6B9</accession>
<dbReference type="InterPro" id="IPR036465">
    <property type="entry name" value="vWFA_dom_sf"/>
</dbReference>
<dbReference type="PANTHER" id="PTHR24020:SF84">
    <property type="entry name" value="VWFA DOMAIN-CONTAINING PROTEIN"/>
    <property type="match status" value="1"/>
</dbReference>
<gene>
    <name evidence="2" type="ORF">KUTeg_023115</name>
</gene>
<reference evidence="2 3" key="1">
    <citation type="submission" date="2022-12" db="EMBL/GenBank/DDBJ databases">
        <title>Chromosome-level genome of Tegillarca granosa.</title>
        <authorList>
            <person name="Kim J."/>
        </authorList>
    </citation>
    <scope>NUCLEOTIDE SEQUENCE [LARGE SCALE GENOMIC DNA]</scope>
    <source>
        <strain evidence="2">Teg-2019</strain>
        <tissue evidence="2">Adductor muscle</tissue>
    </source>
</reference>
<dbReference type="InterPro" id="IPR050525">
    <property type="entry name" value="ECM_Assembly_Org"/>
</dbReference>
<dbReference type="PROSITE" id="PS50234">
    <property type="entry name" value="VWFA"/>
    <property type="match status" value="1"/>
</dbReference>
<dbReference type="Gene3D" id="3.40.50.410">
    <property type="entry name" value="von Willebrand factor, type A domain"/>
    <property type="match status" value="1"/>
</dbReference>
<dbReference type="PANTHER" id="PTHR24020">
    <property type="entry name" value="COLLAGEN ALPHA"/>
    <property type="match status" value="1"/>
</dbReference>
<feature type="domain" description="VWFA" evidence="1">
    <location>
        <begin position="96"/>
        <end position="273"/>
    </location>
</feature>
<dbReference type="Proteomes" id="UP001217089">
    <property type="component" value="Unassembled WGS sequence"/>
</dbReference>
<organism evidence="2 3">
    <name type="scientific">Tegillarca granosa</name>
    <name type="common">Malaysian cockle</name>
    <name type="synonym">Anadara granosa</name>
    <dbReference type="NCBI Taxonomy" id="220873"/>
    <lineage>
        <taxon>Eukaryota</taxon>
        <taxon>Metazoa</taxon>
        <taxon>Spiralia</taxon>
        <taxon>Lophotrochozoa</taxon>
        <taxon>Mollusca</taxon>
        <taxon>Bivalvia</taxon>
        <taxon>Autobranchia</taxon>
        <taxon>Pteriomorphia</taxon>
        <taxon>Arcoida</taxon>
        <taxon>Arcoidea</taxon>
        <taxon>Arcidae</taxon>
        <taxon>Tegillarca</taxon>
    </lineage>
</organism>
<dbReference type="PRINTS" id="PR00453">
    <property type="entry name" value="VWFADOMAIN"/>
</dbReference>